<accession>A0AAP0FHH7</accession>
<dbReference type="Proteomes" id="UP001420932">
    <property type="component" value="Unassembled WGS sequence"/>
</dbReference>
<dbReference type="AlphaFoldDB" id="A0AAP0FHH7"/>
<sequence length="92" mass="10813">MGARHVDEEPRKKNSREYGKNLGVYAGTDLEANRLIAEARRNVLQVTVTWRSLDWWKSSDDAVVGRTSTWQRMIGSEWLFTLTWHHLIGYMY</sequence>
<protein>
    <submittedName>
        <fullName evidence="1">Uncharacterized protein</fullName>
    </submittedName>
</protein>
<proteinExistence type="predicted"/>
<comment type="caution">
    <text evidence="1">The sequence shown here is derived from an EMBL/GenBank/DDBJ whole genome shotgun (WGS) entry which is preliminary data.</text>
</comment>
<evidence type="ECO:0000313" key="2">
    <source>
        <dbReference type="Proteomes" id="UP001420932"/>
    </source>
</evidence>
<reference evidence="1 2" key="1">
    <citation type="submission" date="2024-01" db="EMBL/GenBank/DDBJ databases">
        <title>Genome assemblies of Stephania.</title>
        <authorList>
            <person name="Yang L."/>
        </authorList>
    </citation>
    <scope>NUCLEOTIDE SEQUENCE [LARGE SCALE GENOMIC DNA]</scope>
    <source>
        <strain evidence="1">YNDBR</strain>
        <tissue evidence="1">Leaf</tissue>
    </source>
</reference>
<evidence type="ECO:0000313" key="1">
    <source>
        <dbReference type="EMBL" id="KAK9107628.1"/>
    </source>
</evidence>
<keyword evidence="2" id="KW-1185">Reference proteome</keyword>
<organism evidence="1 2">
    <name type="scientific">Stephania yunnanensis</name>
    <dbReference type="NCBI Taxonomy" id="152371"/>
    <lineage>
        <taxon>Eukaryota</taxon>
        <taxon>Viridiplantae</taxon>
        <taxon>Streptophyta</taxon>
        <taxon>Embryophyta</taxon>
        <taxon>Tracheophyta</taxon>
        <taxon>Spermatophyta</taxon>
        <taxon>Magnoliopsida</taxon>
        <taxon>Ranunculales</taxon>
        <taxon>Menispermaceae</taxon>
        <taxon>Menispermoideae</taxon>
        <taxon>Cissampelideae</taxon>
        <taxon>Stephania</taxon>
    </lineage>
</organism>
<dbReference type="EMBL" id="JBBNAF010000010">
    <property type="protein sequence ID" value="KAK9107628.1"/>
    <property type="molecule type" value="Genomic_DNA"/>
</dbReference>
<gene>
    <name evidence="1" type="ORF">Syun_023639</name>
</gene>
<name>A0AAP0FHH7_9MAGN</name>